<dbReference type="Pfam" id="PF00194">
    <property type="entry name" value="Carb_anhydrase"/>
    <property type="match status" value="2"/>
</dbReference>
<evidence type="ECO:0000256" key="10">
    <source>
        <dbReference type="SAM" id="MobiDB-lite"/>
    </source>
</evidence>
<dbReference type="GO" id="GO:0008270">
    <property type="term" value="F:zinc ion binding"/>
    <property type="evidence" value="ECO:0007669"/>
    <property type="project" value="UniProtKB-UniRule"/>
</dbReference>
<dbReference type="Proteomes" id="UP000820818">
    <property type="component" value="Linkage Group LG2"/>
</dbReference>
<dbReference type="InterPro" id="IPR018338">
    <property type="entry name" value="Carbonic_anhydrase_a-class_CS"/>
</dbReference>
<comment type="caution">
    <text evidence="12">The sequence shown here is derived from an EMBL/GenBank/DDBJ whole genome shotgun (WGS) entry which is preliminary data.</text>
</comment>
<feature type="region of interest" description="Disordered" evidence="10">
    <location>
        <begin position="40"/>
        <end position="64"/>
    </location>
</feature>
<comment type="catalytic activity">
    <reaction evidence="8 9">
        <text>hydrogencarbonate + H(+) = CO2 + H2O</text>
        <dbReference type="Rhea" id="RHEA:10748"/>
        <dbReference type="ChEBI" id="CHEBI:15377"/>
        <dbReference type="ChEBI" id="CHEBI:15378"/>
        <dbReference type="ChEBI" id="CHEBI:16526"/>
        <dbReference type="ChEBI" id="CHEBI:17544"/>
        <dbReference type="EC" id="4.2.1.1"/>
    </reaction>
</comment>
<feature type="region of interest" description="Disordered" evidence="10">
    <location>
        <begin position="414"/>
        <end position="505"/>
    </location>
</feature>
<dbReference type="SMART" id="SM01057">
    <property type="entry name" value="Carb_anhydrase"/>
    <property type="match status" value="2"/>
</dbReference>
<evidence type="ECO:0000313" key="12">
    <source>
        <dbReference type="EMBL" id="KAI9563218.1"/>
    </source>
</evidence>
<evidence type="ECO:0000259" key="11">
    <source>
        <dbReference type="PROSITE" id="PS51144"/>
    </source>
</evidence>
<dbReference type="InterPro" id="IPR036398">
    <property type="entry name" value="CA_dom_sf"/>
</dbReference>
<reference evidence="12 13" key="1">
    <citation type="submission" date="2022-05" db="EMBL/GenBank/DDBJ databases">
        <title>A multi-omics perspective on studying reproductive biology in Daphnia sinensis.</title>
        <authorList>
            <person name="Jia J."/>
        </authorList>
    </citation>
    <scope>NUCLEOTIDE SEQUENCE [LARGE SCALE GENOMIC DNA]</scope>
    <source>
        <strain evidence="12 13">WSL</strain>
    </source>
</reference>
<dbReference type="Gene3D" id="3.10.200.10">
    <property type="entry name" value="Alpha carbonic anhydrase"/>
    <property type="match status" value="2"/>
</dbReference>
<evidence type="ECO:0000313" key="13">
    <source>
        <dbReference type="Proteomes" id="UP000820818"/>
    </source>
</evidence>
<feature type="compositionally biased region" description="Basic and acidic residues" evidence="10">
    <location>
        <begin position="48"/>
        <end position="57"/>
    </location>
</feature>
<accession>A0AAD5PZB8</accession>
<feature type="compositionally biased region" description="Polar residues" evidence="10">
    <location>
        <begin position="487"/>
        <end position="505"/>
    </location>
</feature>
<evidence type="ECO:0000256" key="8">
    <source>
        <dbReference type="ARBA" id="ARBA00048348"/>
    </source>
</evidence>
<comment type="function">
    <text evidence="1 9">Reversible hydration of carbon dioxide.</text>
</comment>
<feature type="chain" id="PRO_5041781672" description="Carbonic anhydrase" evidence="9">
    <location>
        <begin position="25"/>
        <end position="820"/>
    </location>
</feature>
<comment type="cofactor">
    <cofactor evidence="9">
        <name>Zn(2+)</name>
        <dbReference type="ChEBI" id="CHEBI:29105"/>
    </cofactor>
</comment>
<dbReference type="CDD" id="cd00326">
    <property type="entry name" value="alpha_CA"/>
    <property type="match status" value="2"/>
</dbReference>
<dbReference type="PANTHER" id="PTHR18952">
    <property type="entry name" value="CARBONIC ANHYDRASE"/>
    <property type="match status" value="1"/>
</dbReference>
<evidence type="ECO:0000256" key="7">
    <source>
        <dbReference type="ARBA" id="ARBA00023239"/>
    </source>
</evidence>
<dbReference type="AlphaFoldDB" id="A0AAD5PZB8"/>
<evidence type="ECO:0000256" key="4">
    <source>
        <dbReference type="ARBA" id="ARBA00022723"/>
    </source>
</evidence>
<evidence type="ECO:0000256" key="5">
    <source>
        <dbReference type="ARBA" id="ARBA00022833"/>
    </source>
</evidence>
<evidence type="ECO:0000256" key="1">
    <source>
        <dbReference type="ARBA" id="ARBA00002904"/>
    </source>
</evidence>
<gene>
    <name evidence="12" type="ORF">GHT06_010676</name>
</gene>
<feature type="compositionally biased region" description="Low complexity" evidence="10">
    <location>
        <begin position="415"/>
        <end position="433"/>
    </location>
</feature>
<dbReference type="InterPro" id="IPR023561">
    <property type="entry name" value="Carbonic_anhydrase_a-class"/>
</dbReference>
<dbReference type="EMBL" id="WJBH02000002">
    <property type="protein sequence ID" value="KAI9563218.1"/>
    <property type="molecule type" value="Genomic_DNA"/>
</dbReference>
<dbReference type="PROSITE" id="PS00162">
    <property type="entry name" value="ALPHA_CA_1"/>
    <property type="match status" value="2"/>
</dbReference>
<evidence type="ECO:0000256" key="2">
    <source>
        <dbReference type="ARBA" id="ARBA00010718"/>
    </source>
</evidence>
<keyword evidence="6" id="KW-0325">Glycoprotein</keyword>
<keyword evidence="9" id="KW-0732">Signal</keyword>
<name>A0AAD5PZB8_9CRUS</name>
<keyword evidence="5 9" id="KW-0862">Zinc</keyword>
<comment type="similarity">
    <text evidence="2 9">Belongs to the alpha-carbonic anhydrase family.</text>
</comment>
<feature type="domain" description="Alpha-carbonic anhydrase" evidence="11">
    <location>
        <begin position="64"/>
        <end position="320"/>
    </location>
</feature>
<protein>
    <recommendedName>
        <fullName evidence="3 9">Carbonic anhydrase</fullName>
        <ecNumber evidence="3 9">4.2.1.1</ecNumber>
    </recommendedName>
</protein>
<proteinExistence type="inferred from homology"/>
<keyword evidence="13" id="KW-1185">Reference proteome</keyword>
<organism evidence="12 13">
    <name type="scientific">Daphnia sinensis</name>
    <dbReference type="NCBI Taxonomy" id="1820382"/>
    <lineage>
        <taxon>Eukaryota</taxon>
        <taxon>Metazoa</taxon>
        <taxon>Ecdysozoa</taxon>
        <taxon>Arthropoda</taxon>
        <taxon>Crustacea</taxon>
        <taxon>Branchiopoda</taxon>
        <taxon>Diplostraca</taxon>
        <taxon>Cladocera</taxon>
        <taxon>Anomopoda</taxon>
        <taxon>Daphniidae</taxon>
        <taxon>Daphnia</taxon>
        <taxon>Daphnia similis group</taxon>
    </lineage>
</organism>
<dbReference type="PANTHER" id="PTHR18952:SF265">
    <property type="entry name" value="CARBONIC ANHYDRASE"/>
    <property type="match status" value="1"/>
</dbReference>
<dbReference type="FunFam" id="3.10.200.10:FF:000003">
    <property type="entry name" value="Carbonic anhydrase 12"/>
    <property type="match status" value="2"/>
</dbReference>
<evidence type="ECO:0000256" key="3">
    <source>
        <dbReference type="ARBA" id="ARBA00012925"/>
    </source>
</evidence>
<dbReference type="InterPro" id="IPR001148">
    <property type="entry name" value="CA_dom"/>
</dbReference>
<dbReference type="EC" id="4.2.1.1" evidence="3 9"/>
<feature type="domain" description="Alpha-carbonic anhydrase" evidence="11">
    <location>
        <begin position="526"/>
        <end position="781"/>
    </location>
</feature>
<dbReference type="PROSITE" id="PS51144">
    <property type="entry name" value="ALPHA_CA_2"/>
    <property type="match status" value="2"/>
</dbReference>
<keyword evidence="7 9" id="KW-0456">Lyase</keyword>
<dbReference type="GO" id="GO:0004089">
    <property type="term" value="F:carbonate dehydratase activity"/>
    <property type="evidence" value="ECO:0007669"/>
    <property type="project" value="UniProtKB-UniRule"/>
</dbReference>
<evidence type="ECO:0000256" key="9">
    <source>
        <dbReference type="RuleBase" id="RU367011"/>
    </source>
</evidence>
<sequence>MLLQVYLTNLLAIAIVFFRSLAVATPEAVAEAAVRTKWPHKTNSAPTFDHRNHEKPKPKPKHKPHWTYKDHLEWPQKFPMCGGRQQSPININPKSTVLEAFPSMKFHNYGLIDNLEFINNGHTAAVNLPKDFPKHKTPSITGGGLNGTYAFVQIHMHWGSDSSKGSEHVIKSQNYPIELHLVHYNTKYGSFAEASKYAQDGLAVLTVLATVSPSDSKAFQPMVDQLGEIVHNGDETILRTPLALNRMLPRRTSSFYRYFGSLTTPDCQEIVTWTIFDNMIEISERQLNAFRMIKDEVGEPMVNNFRTPQPLNERTVFYRSFTGYDVRSWETFHKDSQSDASQPYLPNSFPDSVTLTITFVEFTSDVVSRSNVNRKLTNAFAIINVLLRILVDVNGYPIIGEPFVKDAAFTPEATPVPTSSSTLEESPSTSTTEATKVLDPSTTSAPESESLLSSTTSASPLLTVKTHPPELMSSSSIPETSASSDSTTSLPVSTELTTHAETSSTGVDDTMFEHFTLKPQIKKAKPSWTHKDTTGWHSQFPTCGGLQQSPIDIQPKSTVLTAYPKFTFHNYGKIENMELINNGHSAVFNLPPDYPTDDMPHITGGGLENTFAFVQFHLHWGNDSSQGSEHLIKSKGYPAEMHMVHFNTKYGSFAEASKYEDGVAVLAIFLKVGSSDSQSFQPLVEQLGEIAKDGDEVILRNPISLSNLLPGRTSSFYRYSGSLTTPACQQIVIWTIFDNPLEVSENQLEKFRHLRGDDGTNMVNNFRPTLPVNGRTIFYRSFTGCEISRSWPITSSPFSEAYKWSKCLMGFAYKSAVPSL</sequence>
<dbReference type="GO" id="GO:0005886">
    <property type="term" value="C:plasma membrane"/>
    <property type="evidence" value="ECO:0007669"/>
    <property type="project" value="TreeGrafter"/>
</dbReference>
<keyword evidence="4 9" id="KW-0479">Metal-binding</keyword>
<feature type="compositionally biased region" description="Low complexity" evidence="10">
    <location>
        <begin position="441"/>
        <end position="463"/>
    </location>
</feature>
<dbReference type="SUPFAM" id="SSF51069">
    <property type="entry name" value="Carbonic anhydrase"/>
    <property type="match status" value="2"/>
</dbReference>
<feature type="compositionally biased region" description="Low complexity" evidence="10">
    <location>
        <begin position="473"/>
        <end position="486"/>
    </location>
</feature>
<feature type="signal peptide" evidence="9">
    <location>
        <begin position="1"/>
        <end position="24"/>
    </location>
</feature>
<evidence type="ECO:0000256" key="6">
    <source>
        <dbReference type="ARBA" id="ARBA00023180"/>
    </source>
</evidence>